<dbReference type="OrthoDB" id="3573673at2"/>
<evidence type="ECO:0000259" key="4">
    <source>
        <dbReference type="Pfam" id="PF03816"/>
    </source>
</evidence>
<sequence>MSDATVPTARQRSERIAFRRGVSLLVLTLLVPGSAQVIAGGVGLGRFALRVWMSVVGVGIAFAALVFLRRDWAIALYAHPATQWFGSVAVLALGAGWALLMLDAWRISRPTQMGRRGWGMAALSGVLALAIGFGSVQASTLSRSQAELFGAVFGGGGDAAAVDGRINVLLLGVDAEPDRPGIRTDTMMVASVSVDTGRTVLFSLPRNLQRAPFPSSSPLRKLYPQGFWCEDQSCLLNAVHHEAEKHPALFTGVKNPGLVATRDVISETLGLKLNYYAMVDMRGFRSLVDALGGVTLDIAKAVPIGGGSARVEGYIQPGEEVHLDGFQALWFARSRHGSSDYERMVRQKCVINALAKQVTPLNVVTRFTELAAAGSSMVRTDVPTTQLAHLAELADAGRRLPIASVSFAPPLVEPAKPDFGLIRSTVKDAIGASKQLDREAAASPSAEPAPTTAPAAPAPTRAPSDQPAPVVASTAPETGAGFKMDSRADDLAVVCSVD</sequence>
<gene>
    <name evidence="5" type="ORF">ET989_04420</name>
</gene>
<accession>A0A4Q9KF40</accession>
<dbReference type="Pfam" id="PF03816">
    <property type="entry name" value="LytR_cpsA_psr"/>
    <property type="match status" value="1"/>
</dbReference>
<name>A0A4Q9KF40_9ACTN</name>
<organism evidence="5 6">
    <name type="scientific">Propioniciclava sinopodophylli</name>
    <dbReference type="NCBI Taxonomy" id="1837344"/>
    <lineage>
        <taxon>Bacteria</taxon>
        <taxon>Bacillati</taxon>
        <taxon>Actinomycetota</taxon>
        <taxon>Actinomycetes</taxon>
        <taxon>Propionibacteriales</taxon>
        <taxon>Propionibacteriaceae</taxon>
        <taxon>Propioniciclava</taxon>
    </lineage>
</organism>
<keyword evidence="6" id="KW-1185">Reference proteome</keyword>
<dbReference type="InterPro" id="IPR050922">
    <property type="entry name" value="LytR/CpsA/Psr_CW_biosynth"/>
</dbReference>
<dbReference type="AlphaFoldDB" id="A0A4Q9KF40"/>
<feature type="compositionally biased region" description="Low complexity" evidence="2">
    <location>
        <begin position="441"/>
        <end position="464"/>
    </location>
</feature>
<keyword evidence="3" id="KW-0472">Membrane</keyword>
<keyword evidence="3" id="KW-0812">Transmembrane</keyword>
<dbReference type="NCBIfam" id="TIGR00350">
    <property type="entry name" value="lytR_cpsA_psr"/>
    <property type="match status" value="1"/>
</dbReference>
<protein>
    <submittedName>
        <fullName evidence="5">LytR family transcriptional regulator</fullName>
    </submittedName>
</protein>
<dbReference type="Proteomes" id="UP000292373">
    <property type="component" value="Unassembled WGS sequence"/>
</dbReference>
<keyword evidence="3" id="KW-1133">Transmembrane helix</keyword>
<feature type="transmembrane region" description="Helical" evidence="3">
    <location>
        <begin position="49"/>
        <end position="68"/>
    </location>
</feature>
<feature type="transmembrane region" description="Helical" evidence="3">
    <location>
        <begin position="117"/>
        <end position="136"/>
    </location>
</feature>
<evidence type="ECO:0000313" key="5">
    <source>
        <dbReference type="EMBL" id="TBT86564.1"/>
    </source>
</evidence>
<feature type="transmembrane region" description="Helical" evidence="3">
    <location>
        <begin position="84"/>
        <end position="105"/>
    </location>
</feature>
<dbReference type="Gene3D" id="3.40.630.190">
    <property type="entry name" value="LCP protein"/>
    <property type="match status" value="1"/>
</dbReference>
<evidence type="ECO:0000313" key="6">
    <source>
        <dbReference type="Proteomes" id="UP000292373"/>
    </source>
</evidence>
<evidence type="ECO:0000256" key="2">
    <source>
        <dbReference type="SAM" id="MobiDB-lite"/>
    </source>
</evidence>
<dbReference type="InterPro" id="IPR004474">
    <property type="entry name" value="LytR_CpsA_psr"/>
</dbReference>
<evidence type="ECO:0000256" key="1">
    <source>
        <dbReference type="ARBA" id="ARBA00006068"/>
    </source>
</evidence>
<dbReference type="RefSeq" id="WP_131167349.1">
    <property type="nucleotide sequence ID" value="NZ_SDMQ01000003.1"/>
</dbReference>
<dbReference type="PANTHER" id="PTHR33392:SF6">
    <property type="entry name" value="POLYISOPRENYL-TEICHOIC ACID--PEPTIDOGLYCAN TEICHOIC ACID TRANSFERASE TAGU"/>
    <property type="match status" value="1"/>
</dbReference>
<feature type="region of interest" description="Disordered" evidence="2">
    <location>
        <begin position="435"/>
        <end position="485"/>
    </location>
</feature>
<proteinExistence type="inferred from homology"/>
<dbReference type="EMBL" id="SDMQ01000003">
    <property type="protein sequence ID" value="TBT86564.1"/>
    <property type="molecule type" value="Genomic_DNA"/>
</dbReference>
<comment type="caution">
    <text evidence="5">The sequence shown here is derived from an EMBL/GenBank/DDBJ whole genome shotgun (WGS) entry which is preliminary data.</text>
</comment>
<evidence type="ECO:0000256" key="3">
    <source>
        <dbReference type="SAM" id="Phobius"/>
    </source>
</evidence>
<reference evidence="5 6" key="1">
    <citation type="submission" date="2019-01" db="EMBL/GenBank/DDBJ databases">
        <title>Lactibacter flavus gen. nov., sp. nov., a novel bacterium of the family Propionibacteriaceae isolated from raw milk and dairy products.</title>
        <authorList>
            <person name="Huptas C."/>
            <person name="Wenning M."/>
            <person name="Breitenwieser F."/>
            <person name="Doll E."/>
            <person name="Von Neubeck M."/>
            <person name="Busse H.-J."/>
            <person name="Scherer S."/>
        </authorList>
    </citation>
    <scope>NUCLEOTIDE SEQUENCE [LARGE SCALE GENOMIC DNA]</scope>
    <source>
        <strain evidence="5 6">KCTC 33808</strain>
    </source>
</reference>
<feature type="domain" description="Cell envelope-related transcriptional attenuator" evidence="4">
    <location>
        <begin position="183"/>
        <end position="358"/>
    </location>
</feature>
<comment type="similarity">
    <text evidence="1">Belongs to the LytR/CpsA/Psr (LCP) family.</text>
</comment>
<dbReference type="PANTHER" id="PTHR33392">
    <property type="entry name" value="POLYISOPRENYL-TEICHOIC ACID--PEPTIDOGLYCAN TEICHOIC ACID TRANSFERASE TAGU"/>
    <property type="match status" value="1"/>
</dbReference>